<organism evidence="7 8">
    <name type="scientific">Ruminococcus gauvreauii</name>
    <dbReference type="NCBI Taxonomy" id="438033"/>
    <lineage>
        <taxon>Bacteria</taxon>
        <taxon>Bacillati</taxon>
        <taxon>Bacillota</taxon>
        <taxon>Clostridia</taxon>
        <taxon>Eubacteriales</taxon>
        <taxon>Oscillospiraceae</taxon>
        <taxon>Ruminococcus</taxon>
    </lineage>
</organism>
<evidence type="ECO:0000313" key="7">
    <source>
        <dbReference type="EMBL" id="UWP58971.1"/>
    </source>
</evidence>
<dbReference type="PANTHER" id="PTHR43401">
    <property type="entry name" value="L-THREONINE 3-DEHYDROGENASE"/>
    <property type="match status" value="1"/>
</dbReference>
<reference evidence="7" key="1">
    <citation type="journal article" date="2022" name="Cell">
        <title>Design, construction, and in vivo augmentation of a complex gut microbiome.</title>
        <authorList>
            <person name="Cheng A.G."/>
            <person name="Ho P.Y."/>
            <person name="Aranda-Diaz A."/>
            <person name="Jain S."/>
            <person name="Yu F.B."/>
            <person name="Meng X."/>
            <person name="Wang M."/>
            <person name="Iakiviak M."/>
            <person name="Nagashima K."/>
            <person name="Zhao A."/>
            <person name="Murugkar P."/>
            <person name="Patil A."/>
            <person name="Atabakhsh K."/>
            <person name="Weakley A."/>
            <person name="Yan J."/>
            <person name="Brumbaugh A.R."/>
            <person name="Higginbottom S."/>
            <person name="Dimas A."/>
            <person name="Shiver A.L."/>
            <person name="Deutschbauer A."/>
            <person name="Neff N."/>
            <person name="Sonnenburg J.L."/>
            <person name="Huang K.C."/>
            <person name="Fischbach M.A."/>
        </authorList>
    </citation>
    <scope>NUCLEOTIDE SEQUENCE</scope>
    <source>
        <strain evidence="7">DSM 19829</strain>
    </source>
</reference>
<evidence type="ECO:0000256" key="4">
    <source>
        <dbReference type="RuleBase" id="RU361277"/>
    </source>
</evidence>
<keyword evidence="8" id="KW-1185">Reference proteome</keyword>
<accession>A0ABY5VGA4</accession>
<dbReference type="Pfam" id="PF08240">
    <property type="entry name" value="ADH_N"/>
    <property type="match status" value="1"/>
</dbReference>
<keyword evidence="1 4" id="KW-0479">Metal-binding</keyword>
<keyword evidence="3" id="KW-0560">Oxidoreductase</keyword>
<evidence type="ECO:0000313" key="8">
    <source>
        <dbReference type="Proteomes" id="UP001060164"/>
    </source>
</evidence>
<feature type="domain" description="Alcohol dehydrogenase-like N-terminal" evidence="6">
    <location>
        <begin position="24"/>
        <end position="134"/>
    </location>
</feature>
<gene>
    <name evidence="7" type="ORF">NQ502_16605</name>
</gene>
<sequence length="343" mass="36692">MKAAIFEGEGVLTVKDIPAPKIVKPDDVIIKVEAASICGSDIHGLAVPPGQYMKPGIIYGHEFSGVVAEVGDEVTGFAVGDRVAVNPRVRCGSCYECTHGRGDLCSNSDHYGQLADGGFAEYARTSAKQLYHVADGVSPDLAAQTEPLACVVSSLRKVNPIPMDYVILYGAGPIGLTFLRTLKAFGVKNLIMTAKGEDRVAEAKACGADIVVDVEKENIEDVVKANWPFKADVIIDAVGRGAVLPEAMKLINPQGRILLFGLDNNARSEIAPGAVVLDEIMIVGALGKDFPGALELLQNEELGLEKFITHRFTLEDIHKGIELMRNKKACRVLIYPNGLPGND</sequence>
<dbReference type="Pfam" id="PF00107">
    <property type="entry name" value="ADH_zinc_N"/>
    <property type="match status" value="1"/>
</dbReference>
<dbReference type="RefSeq" id="WP_028527277.1">
    <property type="nucleotide sequence ID" value="NZ_CABLBR010000001.1"/>
</dbReference>
<protein>
    <submittedName>
        <fullName evidence="7">Alcohol dehydrogenase catalytic domain-containing protein</fullName>
    </submittedName>
</protein>
<dbReference type="Gene3D" id="3.40.50.720">
    <property type="entry name" value="NAD(P)-binding Rossmann-like Domain"/>
    <property type="match status" value="1"/>
</dbReference>
<evidence type="ECO:0000256" key="2">
    <source>
        <dbReference type="ARBA" id="ARBA00022833"/>
    </source>
</evidence>
<comment type="cofactor">
    <cofactor evidence="4">
        <name>Zn(2+)</name>
        <dbReference type="ChEBI" id="CHEBI:29105"/>
    </cofactor>
</comment>
<name>A0ABY5VGA4_9FIRM</name>
<dbReference type="InterPro" id="IPR013149">
    <property type="entry name" value="ADH-like_C"/>
</dbReference>
<dbReference type="InterPro" id="IPR002328">
    <property type="entry name" value="ADH_Zn_CS"/>
</dbReference>
<dbReference type="InterPro" id="IPR050129">
    <property type="entry name" value="Zn_alcohol_dh"/>
</dbReference>
<evidence type="ECO:0000259" key="6">
    <source>
        <dbReference type="Pfam" id="PF08240"/>
    </source>
</evidence>
<dbReference type="EMBL" id="CP102290">
    <property type="protein sequence ID" value="UWP58971.1"/>
    <property type="molecule type" value="Genomic_DNA"/>
</dbReference>
<evidence type="ECO:0000259" key="5">
    <source>
        <dbReference type="Pfam" id="PF00107"/>
    </source>
</evidence>
<dbReference type="InterPro" id="IPR013154">
    <property type="entry name" value="ADH-like_N"/>
</dbReference>
<proteinExistence type="inferred from homology"/>
<dbReference type="InterPro" id="IPR036291">
    <property type="entry name" value="NAD(P)-bd_dom_sf"/>
</dbReference>
<evidence type="ECO:0000256" key="1">
    <source>
        <dbReference type="ARBA" id="ARBA00022723"/>
    </source>
</evidence>
<dbReference type="Proteomes" id="UP001060164">
    <property type="component" value="Chromosome"/>
</dbReference>
<dbReference type="SUPFAM" id="SSF51735">
    <property type="entry name" value="NAD(P)-binding Rossmann-fold domains"/>
    <property type="match status" value="1"/>
</dbReference>
<dbReference type="Gene3D" id="3.90.180.10">
    <property type="entry name" value="Medium-chain alcohol dehydrogenases, catalytic domain"/>
    <property type="match status" value="1"/>
</dbReference>
<dbReference type="PANTHER" id="PTHR43401:SF2">
    <property type="entry name" value="L-THREONINE 3-DEHYDROGENASE"/>
    <property type="match status" value="1"/>
</dbReference>
<dbReference type="PROSITE" id="PS00059">
    <property type="entry name" value="ADH_ZINC"/>
    <property type="match status" value="1"/>
</dbReference>
<evidence type="ECO:0000256" key="3">
    <source>
        <dbReference type="ARBA" id="ARBA00023002"/>
    </source>
</evidence>
<feature type="domain" description="Alcohol dehydrogenase-like C-terminal" evidence="5">
    <location>
        <begin position="173"/>
        <end position="298"/>
    </location>
</feature>
<dbReference type="SUPFAM" id="SSF50129">
    <property type="entry name" value="GroES-like"/>
    <property type="match status" value="2"/>
</dbReference>
<dbReference type="InterPro" id="IPR011032">
    <property type="entry name" value="GroES-like_sf"/>
</dbReference>
<comment type="similarity">
    <text evidence="4">Belongs to the zinc-containing alcohol dehydrogenase family.</text>
</comment>
<keyword evidence="2 4" id="KW-0862">Zinc</keyword>